<reference evidence="1" key="1">
    <citation type="submission" date="2013-07" db="EMBL/GenBank/DDBJ databases">
        <title>The genome of an arbuscular mycorrhizal fungus provides insights into the evolution of the oldest plant symbiosis.</title>
        <authorList>
            <consortium name="DOE Joint Genome Institute"/>
            <person name="Tisserant E."/>
            <person name="Malbreil M."/>
            <person name="Kuo A."/>
            <person name="Kohler A."/>
            <person name="Symeonidi A."/>
            <person name="Balestrini R."/>
            <person name="Charron P."/>
            <person name="Duensing N."/>
            <person name="Frei-dit-Frey N."/>
            <person name="Gianinazzi-Pearson V."/>
            <person name="Gilbert B."/>
            <person name="Handa Y."/>
            <person name="Hijri M."/>
            <person name="Kaul R."/>
            <person name="Kawaguchi M."/>
            <person name="Krajinski F."/>
            <person name="Lammers P."/>
            <person name="Lapierre D."/>
            <person name="Masclaux F.G."/>
            <person name="Murat C."/>
            <person name="Morin E."/>
            <person name="Ndikumana S."/>
            <person name="Pagni M."/>
            <person name="Petitpierre D."/>
            <person name="Requena N."/>
            <person name="Rosikiewicz P."/>
            <person name="Riley R."/>
            <person name="Saito K."/>
            <person name="San Clemente H."/>
            <person name="Shapiro H."/>
            <person name="van Tuinen D."/>
            <person name="Becard G."/>
            <person name="Bonfante P."/>
            <person name="Paszkowski U."/>
            <person name="Shachar-Hill Y."/>
            <person name="Young J.P."/>
            <person name="Sanders I.R."/>
            <person name="Henrissat B."/>
            <person name="Rensing S.A."/>
            <person name="Grigoriev I.V."/>
            <person name="Corradi N."/>
            <person name="Roux C."/>
            <person name="Martin F."/>
        </authorList>
    </citation>
    <scope>NUCLEOTIDE SEQUENCE</scope>
    <source>
        <strain evidence="1">DAOM 197198</strain>
    </source>
</reference>
<protein>
    <submittedName>
        <fullName evidence="1">Uncharacterized protein</fullName>
    </submittedName>
</protein>
<dbReference type="EMBL" id="KI298604">
    <property type="protein sequence ID" value="ERZ98627.1"/>
    <property type="molecule type" value="Genomic_DNA"/>
</dbReference>
<name>U9SX60_RHIID</name>
<dbReference type="AlphaFoldDB" id="U9SX60"/>
<evidence type="ECO:0000313" key="1">
    <source>
        <dbReference type="EMBL" id="ERZ98627.1"/>
    </source>
</evidence>
<sequence length="53" mass="6033">MCKNYDTATLTNSNNGRFKRYGFNGWDSISSTIIQVMKSDDVNSTSYNMQIIT</sequence>
<accession>U9SX60</accession>
<organism evidence="1">
    <name type="scientific">Rhizophagus irregularis (strain DAOM 181602 / DAOM 197198 / MUCL 43194)</name>
    <name type="common">Arbuscular mycorrhizal fungus</name>
    <name type="synonym">Glomus intraradices</name>
    <dbReference type="NCBI Taxonomy" id="747089"/>
    <lineage>
        <taxon>Eukaryota</taxon>
        <taxon>Fungi</taxon>
        <taxon>Fungi incertae sedis</taxon>
        <taxon>Mucoromycota</taxon>
        <taxon>Glomeromycotina</taxon>
        <taxon>Glomeromycetes</taxon>
        <taxon>Glomerales</taxon>
        <taxon>Glomeraceae</taxon>
        <taxon>Rhizophagus</taxon>
    </lineage>
</organism>
<gene>
    <name evidence="1" type="ORF">GLOINDRAFT_10344</name>
</gene>
<proteinExistence type="predicted"/>
<dbReference type="HOGENOM" id="CLU_3069920_0_0_1"/>